<evidence type="ECO:0000313" key="1">
    <source>
        <dbReference type="EMBL" id="MBM7471212.1"/>
    </source>
</evidence>
<proteinExistence type="predicted"/>
<sequence length="78" mass="8531">MAKTTTPWETKTSWGTARPTKTECLIEECTVEADCVVTVESEGLRLRYAACSEHGYDISWGLVEVAPMPLNRGLIGLG</sequence>
<organism evidence="1 2">
    <name type="scientific">Subtercola frigoramans</name>
    <dbReference type="NCBI Taxonomy" id="120298"/>
    <lineage>
        <taxon>Bacteria</taxon>
        <taxon>Bacillati</taxon>
        <taxon>Actinomycetota</taxon>
        <taxon>Actinomycetes</taxon>
        <taxon>Micrococcales</taxon>
        <taxon>Microbacteriaceae</taxon>
        <taxon>Subtercola</taxon>
    </lineage>
</organism>
<comment type="caution">
    <text evidence="1">The sequence shown here is derived from an EMBL/GenBank/DDBJ whole genome shotgun (WGS) entry which is preliminary data.</text>
</comment>
<dbReference type="RefSeq" id="WP_205107037.1">
    <property type="nucleotide sequence ID" value="NZ_BAAAHT010000012.1"/>
</dbReference>
<dbReference type="Proteomes" id="UP000776164">
    <property type="component" value="Unassembled WGS sequence"/>
</dbReference>
<protein>
    <submittedName>
        <fullName evidence="1">Uncharacterized protein</fullName>
    </submittedName>
</protein>
<dbReference type="EMBL" id="JAFBBU010000001">
    <property type="protein sequence ID" value="MBM7471212.1"/>
    <property type="molecule type" value="Genomic_DNA"/>
</dbReference>
<accession>A0ABS2L2A4</accession>
<keyword evidence="2" id="KW-1185">Reference proteome</keyword>
<name>A0ABS2L2A4_9MICO</name>
<gene>
    <name evidence="1" type="ORF">JOE66_000846</name>
</gene>
<evidence type="ECO:0000313" key="2">
    <source>
        <dbReference type="Proteomes" id="UP000776164"/>
    </source>
</evidence>
<reference evidence="1 2" key="1">
    <citation type="submission" date="2021-01" db="EMBL/GenBank/DDBJ databases">
        <title>Sequencing the genomes of 1000 actinobacteria strains.</title>
        <authorList>
            <person name="Klenk H.-P."/>
        </authorList>
    </citation>
    <scope>NUCLEOTIDE SEQUENCE [LARGE SCALE GENOMIC DNA]</scope>
    <source>
        <strain evidence="1 2">DSM 13057</strain>
    </source>
</reference>